<proteinExistence type="predicted"/>
<feature type="region of interest" description="Disordered" evidence="1">
    <location>
        <begin position="173"/>
        <end position="197"/>
    </location>
</feature>
<evidence type="ECO:0000313" key="3">
    <source>
        <dbReference type="Proteomes" id="UP000784294"/>
    </source>
</evidence>
<sequence length="252" mass="27669">MHCHGSTPAGGVDKTDARSELQFTTVGMRTTFAKTEQCEIEWKLFSVPVINLYIVIFLKLWSYAAVNYWCRVDAFACSPLAGKSRVIKSRRHSNRGSGAIDAKSRSTTSRNKAGKRLRAVSTVMAPVQLSPSVPVNSPPSSQSLNDEMCCVQHRLTTRSVTKSVFSEDSMNRLGESAESPDCSQGQPFTLGPDDDLQDPVGCNAMESDNITRHDKDQCSQVALDPEKTLRKRHQGAMSPANSSQLQKSLCKI</sequence>
<name>A0A448WXN8_9PLAT</name>
<gene>
    <name evidence="2" type="ORF">PXEA_LOCUS16238</name>
</gene>
<feature type="region of interest" description="Disordered" evidence="1">
    <location>
        <begin position="226"/>
        <end position="252"/>
    </location>
</feature>
<dbReference type="AlphaFoldDB" id="A0A448WXN8"/>
<comment type="caution">
    <text evidence="2">The sequence shown here is derived from an EMBL/GenBank/DDBJ whole genome shotgun (WGS) entry which is preliminary data.</text>
</comment>
<evidence type="ECO:0000256" key="1">
    <source>
        <dbReference type="SAM" id="MobiDB-lite"/>
    </source>
</evidence>
<evidence type="ECO:0000313" key="2">
    <source>
        <dbReference type="EMBL" id="VEL22798.1"/>
    </source>
</evidence>
<organism evidence="2 3">
    <name type="scientific">Protopolystoma xenopodis</name>
    <dbReference type="NCBI Taxonomy" id="117903"/>
    <lineage>
        <taxon>Eukaryota</taxon>
        <taxon>Metazoa</taxon>
        <taxon>Spiralia</taxon>
        <taxon>Lophotrochozoa</taxon>
        <taxon>Platyhelminthes</taxon>
        <taxon>Monogenea</taxon>
        <taxon>Polyopisthocotylea</taxon>
        <taxon>Polystomatidea</taxon>
        <taxon>Polystomatidae</taxon>
        <taxon>Protopolystoma</taxon>
    </lineage>
</organism>
<dbReference type="OrthoDB" id="10039049at2759"/>
<protein>
    <submittedName>
        <fullName evidence="2">Uncharacterized protein</fullName>
    </submittedName>
</protein>
<dbReference type="Proteomes" id="UP000784294">
    <property type="component" value="Unassembled WGS sequence"/>
</dbReference>
<dbReference type="EMBL" id="CAAALY010058437">
    <property type="protein sequence ID" value="VEL22798.1"/>
    <property type="molecule type" value="Genomic_DNA"/>
</dbReference>
<feature type="compositionally biased region" description="Polar residues" evidence="1">
    <location>
        <begin position="239"/>
        <end position="252"/>
    </location>
</feature>
<reference evidence="2" key="1">
    <citation type="submission" date="2018-11" db="EMBL/GenBank/DDBJ databases">
        <authorList>
            <consortium name="Pathogen Informatics"/>
        </authorList>
    </citation>
    <scope>NUCLEOTIDE SEQUENCE</scope>
</reference>
<accession>A0A448WXN8</accession>
<keyword evidence="3" id="KW-1185">Reference proteome</keyword>
<feature type="region of interest" description="Disordered" evidence="1">
    <location>
        <begin position="88"/>
        <end position="115"/>
    </location>
</feature>